<accession>A0A0N5AK47</accession>
<feature type="chain" id="PRO_5005893225" evidence="1">
    <location>
        <begin position="20"/>
        <end position="137"/>
    </location>
</feature>
<keyword evidence="1" id="KW-0732">Signal</keyword>
<reference evidence="3" key="1">
    <citation type="submission" date="2017-02" db="UniProtKB">
        <authorList>
            <consortium name="WormBaseParasite"/>
        </authorList>
    </citation>
    <scope>IDENTIFICATION</scope>
</reference>
<name>A0A0N5AK47_9BILA</name>
<feature type="signal peptide" evidence="1">
    <location>
        <begin position="1"/>
        <end position="19"/>
    </location>
</feature>
<evidence type="ECO:0000256" key="1">
    <source>
        <dbReference type="SAM" id="SignalP"/>
    </source>
</evidence>
<dbReference type="AlphaFoldDB" id="A0A0N5AK47"/>
<dbReference type="WBParaSite" id="SMUV_0000485601-mRNA-1">
    <property type="protein sequence ID" value="SMUV_0000485601-mRNA-1"/>
    <property type="gene ID" value="SMUV_0000485601"/>
</dbReference>
<keyword evidence="2" id="KW-1185">Reference proteome</keyword>
<protein>
    <submittedName>
        <fullName evidence="3">Secreted protein</fullName>
    </submittedName>
</protein>
<sequence>MRRACCAFAFAYTCLHISCLLVGKIFKYEKVVEQSDRDRQCPVVVMKIHEGKRNRACLVDRLKREGKVEGEGIRSRKEEDRIRNRKVESDGWQCCPLYCPPLRHHFPVFLSSFYSPSRFGRPSSCVISFLSISTLEN</sequence>
<proteinExistence type="predicted"/>
<organism evidence="2 3">
    <name type="scientific">Syphacia muris</name>
    <dbReference type="NCBI Taxonomy" id="451379"/>
    <lineage>
        <taxon>Eukaryota</taxon>
        <taxon>Metazoa</taxon>
        <taxon>Ecdysozoa</taxon>
        <taxon>Nematoda</taxon>
        <taxon>Chromadorea</taxon>
        <taxon>Rhabditida</taxon>
        <taxon>Spirurina</taxon>
        <taxon>Oxyuridomorpha</taxon>
        <taxon>Oxyuroidea</taxon>
        <taxon>Oxyuridae</taxon>
        <taxon>Syphacia</taxon>
    </lineage>
</organism>
<dbReference type="Proteomes" id="UP000046393">
    <property type="component" value="Unplaced"/>
</dbReference>
<evidence type="ECO:0000313" key="3">
    <source>
        <dbReference type="WBParaSite" id="SMUV_0000485601-mRNA-1"/>
    </source>
</evidence>
<evidence type="ECO:0000313" key="2">
    <source>
        <dbReference type="Proteomes" id="UP000046393"/>
    </source>
</evidence>